<protein>
    <submittedName>
        <fullName evidence="1">---NA</fullName>
    </submittedName>
</protein>
<dbReference type="EMBL" id="CACRXK020012668">
    <property type="protein sequence ID" value="CAB4023764.1"/>
    <property type="molecule type" value="Genomic_DNA"/>
</dbReference>
<feature type="non-terminal residue" evidence="1">
    <location>
        <position position="1"/>
    </location>
</feature>
<evidence type="ECO:0000313" key="1">
    <source>
        <dbReference type="EMBL" id="CAB4023764.1"/>
    </source>
</evidence>
<sequence length="335" mass="37222">MFEPCKDPSSVISACSGSLGYKIPDFSNYYPSIPDLSETWKIILSVISDFHSWSERCSKDVTKFFCKAAYPFRCKDAYVEVDGKEIAATCDEAKKNCSSSGSGSGSDLILRDSLLNCSRYANIFDLPHKFLLKLTCNVFPVVKNDTYSCEDNYKNIQILVDDKPFVCASQENVDTTLAAENAYIVVELPYIPCKDPSSAISTCSGSLGYKIPDFSNFPNPPDLSTVRNNIPSIVSVFGLHGEKCSKAGTKYFCQIAYPFRCKDAYVEIDLKELEASCDEGRKGCSSLNATYRDSLFNCSSFANDTNLQTKFPRKLACNVFPILKNDPYSCEANYK</sequence>
<dbReference type="Proteomes" id="UP001152795">
    <property type="component" value="Unassembled WGS sequence"/>
</dbReference>
<keyword evidence="2" id="KW-1185">Reference proteome</keyword>
<dbReference type="InterPro" id="IPR036790">
    <property type="entry name" value="Frizzled_dom_sf"/>
</dbReference>
<name>A0A6S7J191_PARCT</name>
<evidence type="ECO:0000313" key="2">
    <source>
        <dbReference type="Proteomes" id="UP001152795"/>
    </source>
</evidence>
<dbReference type="SUPFAM" id="SSF63501">
    <property type="entry name" value="Frizzled cysteine-rich domain"/>
    <property type="match status" value="1"/>
</dbReference>
<organism evidence="1 2">
    <name type="scientific">Paramuricea clavata</name>
    <name type="common">Red gorgonian</name>
    <name type="synonym">Violescent sea-whip</name>
    <dbReference type="NCBI Taxonomy" id="317549"/>
    <lineage>
        <taxon>Eukaryota</taxon>
        <taxon>Metazoa</taxon>
        <taxon>Cnidaria</taxon>
        <taxon>Anthozoa</taxon>
        <taxon>Octocorallia</taxon>
        <taxon>Malacalcyonacea</taxon>
        <taxon>Plexauridae</taxon>
        <taxon>Paramuricea</taxon>
    </lineage>
</organism>
<dbReference type="AlphaFoldDB" id="A0A6S7J191"/>
<reference evidence="1" key="1">
    <citation type="submission" date="2020-04" db="EMBL/GenBank/DDBJ databases">
        <authorList>
            <person name="Alioto T."/>
            <person name="Alioto T."/>
            <person name="Gomez Garrido J."/>
        </authorList>
    </citation>
    <scope>NUCLEOTIDE SEQUENCE</scope>
    <source>
        <strain evidence="1">A484AB</strain>
    </source>
</reference>
<accession>A0A6S7J191</accession>
<dbReference type="OrthoDB" id="10440502at2759"/>
<comment type="caution">
    <text evidence="1">The sequence shown here is derived from an EMBL/GenBank/DDBJ whole genome shotgun (WGS) entry which is preliminary data.</text>
</comment>
<gene>
    <name evidence="1" type="ORF">PACLA_8A015446</name>
</gene>
<proteinExistence type="predicted"/>